<proteinExistence type="predicted"/>
<organism evidence="1 2">
    <name type="scientific">Coprinellus micaceus</name>
    <name type="common">Glistening ink-cap mushroom</name>
    <name type="synonym">Coprinus micaceus</name>
    <dbReference type="NCBI Taxonomy" id="71717"/>
    <lineage>
        <taxon>Eukaryota</taxon>
        <taxon>Fungi</taxon>
        <taxon>Dikarya</taxon>
        <taxon>Basidiomycota</taxon>
        <taxon>Agaricomycotina</taxon>
        <taxon>Agaricomycetes</taxon>
        <taxon>Agaricomycetidae</taxon>
        <taxon>Agaricales</taxon>
        <taxon>Agaricineae</taxon>
        <taxon>Psathyrellaceae</taxon>
        <taxon>Coprinellus</taxon>
    </lineage>
</organism>
<reference evidence="1 2" key="1">
    <citation type="journal article" date="2019" name="Nat. Ecol. Evol.">
        <title>Megaphylogeny resolves global patterns of mushroom evolution.</title>
        <authorList>
            <person name="Varga T."/>
            <person name="Krizsan K."/>
            <person name="Foldi C."/>
            <person name="Dima B."/>
            <person name="Sanchez-Garcia M."/>
            <person name="Sanchez-Ramirez S."/>
            <person name="Szollosi G.J."/>
            <person name="Szarkandi J.G."/>
            <person name="Papp V."/>
            <person name="Albert L."/>
            <person name="Andreopoulos W."/>
            <person name="Angelini C."/>
            <person name="Antonin V."/>
            <person name="Barry K.W."/>
            <person name="Bougher N.L."/>
            <person name="Buchanan P."/>
            <person name="Buyck B."/>
            <person name="Bense V."/>
            <person name="Catcheside P."/>
            <person name="Chovatia M."/>
            <person name="Cooper J."/>
            <person name="Damon W."/>
            <person name="Desjardin D."/>
            <person name="Finy P."/>
            <person name="Geml J."/>
            <person name="Haridas S."/>
            <person name="Hughes K."/>
            <person name="Justo A."/>
            <person name="Karasinski D."/>
            <person name="Kautmanova I."/>
            <person name="Kiss B."/>
            <person name="Kocsube S."/>
            <person name="Kotiranta H."/>
            <person name="LaButti K.M."/>
            <person name="Lechner B.E."/>
            <person name="Liimatainen K."/>
            <person name="Lipzen A."/>
            <person name="Lukacs Z."/>
            <person name="Mihaltcheva S."/>
            <person name="Morgado L.N."/>
            <person name="Niskanen T."/>
            <person name="Noordeloos M.E."/>
            <person name="Ohm R.A."/>
            <person name="Ortiz-Santana B."/>
            <person name="Ovrebo C."/>
            <person name="Racz N."/>
            <person name="Riley R."/>
            <person name="Savchenko A."/>
            <person name="Shiryaev A."/>
            <person name="Soop K."/>
            <person name="Spirin V."/>
            <person name="Szebenyi C."/>
            <person name="Tomsovsky M."/>
            <person name="Tulloss R.E."/>
            <person name="Uehling J."/>
            <person name="Grigoriev I.V."/>
            <person name="Vagvolgyi C."/>
            <person name="Papp T."/>
            <person name="Martin F.M."/>
            <person name="Miettinen O."/>
            <person name="Hibbett D.S."/>
            <person name="Nagy L.G."/>
        </authorList>
    </citation>
    <scope>NUCLEOTIDE SEQUENCE [LARGE SCALE GENOMIC DNA]</scope>
    <source>
        <strain evidence="1 2">FP101781</strain>
    </source>
</reference>
<evidence type="ECO:0000313" key="1">
    <source>
        <dbReference type="EMBL" id="TEB28161.1"/>
    </source>
</evidence>
<dbReference type="Proteomes" id="UP000298030">
    <property type="component" value="Unassembled WGS sequence"/>
</dbReference>
<gene>
    <name evidence="1" type="ORF">FA13DRAFT_1735789</name>
</gene>
<evidence type="ECO:0008006" key="3">
    <source>
        <dbReference type="Google" id="ProtNLM"/>
    </source>
</evidence>
<evidence type="ECO:0000313" key="2">
    <source>
        <dbReference type="Proteomes" id="UP000298030"/>
    </source>
</evidence>
<keyword evidence="2" id="KW-1185">Reference proteome</keyword>
<dbReference type="Gene3D" id="3.80.10.10">
    <property type="entry name" value="Ribonuclease Inhibitor"/>
    <property type="match status" value="1"/>
</dbReference>
<dbReference type="EMBL" id="QPFP01000034">
    <property type="protein sequence ID" value="TEB28161.1"/>
    <property type="molecule type" value="Genomic_DNA"/>
</dbReference>
<name>A0A4Y7T2D4_COPMI</name>
<dbReference type="SUPFAM" id="SSF52047">
    <property type="entry name" value="RNI-like"/>
    <property type="match status" value="1"/>
</dbReference>
<dbReference type="STRING" id="71717.A0A4Y7T2D4"/>
<dbReference type="InterPro" id="IPR032675">
    <property type="entry name" value="LRR_dom_sf"/>
</dbReference>
<dbReference type="OrthoDB" id="2991445at2759"/>
<protein>
    <recommendedName>
        <fullName evidence="3">F-box domain-containing protein</fullName>
    </recommendedName>
</protein>
<sequence>MPFRDTLYTSNEQDGLQYPLRVDGKPVPSPDCAIMDVPDDVMVTFFNAALDHEGLPSVIISHVSRRWRQLSIATPTLWSKIDIAPDVEGYPRRYLSADAMAALSKEEVALHGEEERRWKQGLEVIHKRVAAYLHRSGNSPLHISLKTREWSNSGYDMDVVQLHKSLVQLLHPTSPRWESLKLQVSVQDLSSPLLPLLQIAPERIPNLRSLRMKVESHDDMTFAMFLFPIDYPGFDLGTPLASTIGALKGASLTSLEVVDTAVQVFRMLPAPWATLTRLSIISGRIPLPFTQLDAITTLRNCPKLVECRIDFGEKRDAFYPMTYRPPQPLPQQLVTLPDLRTLSLSGENPTVQGLPSRLVLPSLTNLTIDHSTLPYSRDSAGSPHVEWLKEHGYKLSNATIDYVSLKPEALLDCLQGLPNVVDLTLLCTSSIEEFVEGEEQFVVDNSGAAVLDDSLISLLTPRIGEEGAEAQSCLCPQLQRLKCKMGAGERNEEAMLKMVLARYGDGTKRMRGSVRRIEEVILSYNRPRSVDIIKELAESGVDTFHLAFEASYIG</sequence>
<accession>A0A4Y7T2D4</accession>
<comment type="caution">
    <text evidence="1">The sequence shown here is derived from an EMBL/GenBank/DDBJ whole genome shotgun (WGS) entry which is preliminary data.</text>
</comment>
<dbReference type="AlphaFoldDB" id="A0A4Y7T2D4"/>
<dbReference type="Gene3D" id="1.20.1280.50">
    <property type="match status" value="1"/>
</dbReference>